<dbReference type="Proteomes" id="UP001353858">
    <property type="component" value="Unassembled WGS sequence"/>
</dbReference>
<dbReference type="PANTHER" id="PTHR24270:SF60">
    <property type="entry name" value="CUB AND LDLA DOMAIN, ISOFORM A-RELATED"/>
    <property type="match status" value="1"/>
</dbReference>
<dbReference type="SMART" id="SM00192">
    <property type="entry name" value="LDLa"/>
    <property type="match status" value="6"/>
</dbReference>
<evidence type="ECO:0000256" key="9">
    <source>
        <dbReference type="ARBA" id="ARBA00023180"/>
    </source>
</evidence>
<evidence type="ECO:0000313" key="12">
    <source>
        <dbReference type="EMBL" id="KAK4877880.1"/>
    </source>
</evidence>
<evidence type="ECO:0000256" key="3">
    <source>
        <dbReference type="ARBA" id="ARBA00022692"/>
    </source>
</evidence>
<organism evidence="12 13">
    <name type="scientific">Aquatica leii</name>
    <dbReference type="NCBI Taxonomy" id="1421715"/>
    <lineage>
        <taxon>Eukaryota</taxon>
        <taxon>Metazoa</taxon>
        <taxon>Ecdysozoa</taxon>
        <taxon>Arthropoda</taxon>
        <taxon>Hexapoda</taxon>
        <taxon>Insecta</taxon>
        <taxon>Pterygota</taxon>
        <taxon>Neoptera</taxon>
        <taxon>Endopterygota</taxon>
        <taxon>Coleoptera</taxon>
        <taxon>Polyphaga</taxon>
        <taxon>Elateriformia</taxon>
        <taxon>Elateroidea</taxon>
        <taxon>Lampyridae</taxon>
        <taxon>Luciolinae</taxon>
        <taxon>Aquatica</taxon>
    </lineage>
</organism>
<evidence type="ECO:0000256" key="5">
    <source>
        <dbReference type="ARBA" id="ARBA00022737"/>
    </source>
</evidence>
<evidence type="ECO:0000256" key="4">
    <source>
        <dbReference type="ARBA" id="ARBA00022729"/>
    </source>
</evidence>
<dbReference type="GO" id="GO:0012505">
    <property type="term" value="C:endomembrane system"/>
    <property type="evidence" value="ECO:0007669"/>
    <property type="project" value="UniProtKB-SubCell"/>
</dbReference>
<keyword evidence="3" id="KW-0812">Transmembrane</keyword>
<dbReference type="CDD" id="cd00112">
    <property type="entry name" value="LDLa"/>
    <property type="match status" value="6"/>
</dbReference>
<comment type="caution">
    <text evidence="12">The sequence shown here is derived from an EMBL/GenBank/DDBJ whole genome shotgun (WGS) entry which is preliminary data.</text>
</comment>
<dbReference type="PRINTS" id="PR00261">
    <property type="entry name" value="LDLRECEPTOR"/>
</dbReference>
<dbReference type="InterPro" id="IPR036055">
    <property type="entry name" value="LDL_receptor-like_sf"/>
</dbReference>
<dbReference type="EMBL" id="JARPUR010000004">
    <property type="protein sequence ID" value="KAK4877880.1"/>
    <property type="molecule type" value="Genomic_DNA"/>
</dbReference>
<feature type="disulfide bond" evidence="10">
    <location>
        <begin position="214"/>
        <end position="232"/>
    </location>
</feature>
<dbReference type="PANTHER" id="PTHR24270">
    <property type="entry name" value="LOW-DENSITY LIPOPROTEIN RECEPTOR-RELATED"/>
    <property type="match status" value="1"/>
</dbReference>
<feature type="disulfide bond" evidence="10">
    <location>
        <begin position="164"/>
        <end position="182"/>
    </location>
</feature>
<keyword evidence="7" id="KW-0472">Membrane</keyword>
<feature type="disulfide bond" evidence="10">
    <location>
        <begin position="34"/>
        <end position="46"/>
    </location>
</feature>
<comment type="subcellular location">
    <subcellularLocation>
        <location evidence="2">Endomembrane system</location>
    </subcellularLocation>
    <subcellularLocation>
        <location evidence="1">Membrane</location>
        <topology evidence="1">Single-pass membrane protein</topology>
    </subcellularLocation>
</comment>
<feature type="disulfide bond" evidence="10">
    <location>
        <begin position="157"/>
        <end position="169"/>
    </location>
</feature>
<dbReference type="PROSITE" id="PS01209">
    <property type="entry name" value="LDLRA_1"/>
    <property type="match status" value="4"/>
</dbReference>
<sequence>MLLNVKRRFVITILCITCSSVSAGTYQRGRSNVCDKTQFECSSGQCIAEEKLCDGTEDCSDGSDETNDCVNIIPCSSHFLFQCGYGACIDKKFQCDGKNDCKDGSDESEAACGKCGRTEKFVCGSGECINDSDVCDGIAQCRDKSDEVEKVCAAMYCPLYTYRCKYGACVNRNARCNGVIDCADSSDEDDCNFEPTVLEPKVPKPHCQKDEFRCTSGKCVKEERVCDGKKDCDDGSEEVFEICAFRRCSSTSFTCNYGACVPKRARCNGVNDCWDASDEQGCGSQVSRNESTGCIVPIDPQFGNYEIPNAKLGPGHIAPAYSILIPKCNKGYGVTPPEYTLSVCLGGKWTPDLQHCTRTCPLIESTSPVECKFNNKPLKTCDKAVQSTIALVQCDPGADGVVRSIVNFCRNGLWDSPVNQCLPITQNNFNSTYINIFYIFNSDKNN</sequence>
<feature type="disulfide bond" evidence="10">
    <location>
        <begin position="248"/>
        <end position="260"/>
    </location>
</feature>
<dbReference type="SUPFAM" id="SSF57424">
    <property type="entry name" value="LDL receptor-like module"/>
    <property type="match status" value="6"/>
</dbReference>
<feature type="chain" id="PRO_5042961203" evidence="11">
    <location>
        <begin position="24"/>
        <end position="446"/>
    </location>
</feature>
<evidence type="ECO:0000256" key="6">
    <source>
        <dbReference type="ARBA" id="ARBA00022989"/>
    </source>
</evidence>
<feature type="disulfide bond" evidence="10">
    <location>
        <begin position="41"/>
        <end position="59"/>
    </location>
</feature>
<dbReference type="AlphaFoldDB" id="A0AAN7Q381"/>
<dbReference type="GO" id="GO:0005886">
    <property type="term" value="C:plasma membrane"/>
    <property type="evidence" value="ECO:0007669"/>
    <property type="project" value="TreeGrafter"/>
</dbReference>
<dbReference type="Gene3D" id="4.10.400.10">
    <property type="entry name" value="Low-density Lipoprotein Receptor"/>
    <property type="match status" value="6"/>
</dbReference>
<keyword evidence="13" id="KW-1185">Reference proteome</keyword>
<keyword evidence="5" id="KW-0677">Repeat</keyword>
<comment type="caution">
    <text evidence="10">Lacks conserved residue(s) required for the propagation of feature annotation.</text>
</comment>
<feature type="signal peptide" evidence="11">
    <location>
        <begin position="1"/>
        <end position="23"/>
    </location>
</feature>
<keyword evidence="6" id="KW-1133">Transmembrane helix</keyword>
<evidence type="ECO:0000256" key="8">
    <source>
        <dbReference type="ARBA" id="ARBA00023157"/>
    </source>
</evidence>
<evidence type="ECO:0000256" key="10">
    <source>
        <dbReference type="PROSITE-ProRule" id="PRU00124"/>
    </source>
</evidence>
<accession>A0AAN7Q381</accession>
<dbReference type="FunFam" id="4.10.400.10:FF:000034">
    <property type="entry name" value="Low-density lipoprotein receptor-related protein 2"/>
    <property type="match status" value="1"/>
</dbReference>
<dbReference type="InterPro" id="IPR023415">
    <property type="entry name" value="LDLR_class-A_CS"/>
</dbReference>
<dbReference type="GO" id="GO:0016192">
    <property type="term" value="P:vesicle-mediated transport"/>
    <property type="evidence" value="ECO:0007669"/>
    <property type="project" value="UniProtKB-ARBA"/>
</dbReference>
<dbReference type="InterPro" id="IPR050685">
    <property type="entry name" value="LDLR"/>
</dbReference>
<dbReference type="InterPro" id="IPR002172">
    <property type="entry name" value="LDrepeatLR_classA_rpt"/>
</dbReference>
<name>A0AAN7Q381_9COLE</name>
<feature type="disulfide bond" evidence="10">
    <location>
        <begin position="83"/>
        <end position="101"/>
    </location>
</feature>
<protein>
    <submittedName>
        <fullName evidence="12">Uncharacterized protein</fullName>
    </submittedName>
</protein>
<gene>
    <name evidence="12" type="ORF">RN001_010386</name>
</gene>
<keyword evidence="9" id="KW-0325">Glycoprotein</keyword>
<keyword evidence="8 10" id="KW-1015">Disulfide bond</keyword>
<dbReference type="PROSITE" id="PS50068">
    <property type="entry name" value="LDLRA_2"/>
    <property type="match status" value="6"/>
</dbReference>
<evidence type="ECO:0000256" key="2">
    <source>
        <dbReference type="ARBA" id="ARBA00004308"/>
    </source>
</evidence>
<feature type="disulfide bond" evidence="10">
    <location>
        <begin position="255"/>
        <end position="273"/>
    </location>
</feature>
<evidence type="ECO:0000256" key="7">
    <source>
        <dbReference type="ARBA" id="ARBA00023136"/>
    </source>
</evidence>
<feature type="disulfide bond" evidence="10">
    <location>
        <begin position="207"/>
        <end position="219"/>
    </location>
</feature>
<feature type="disulfide bond" evidence="10">
    <location>
        <begin position="176"/>
        <end position="191"/>
    </location>
</feature>
<feature type="disulfide bond" evidence="10">
    <location>
        <begin position="123"/>
        <end position="141"/>
    </location>
</feature>
<evidence type="ECO:0000256" key="1">
    <source>
        <dbReference type="ARBA" id="ARBA00004167"/>
    </source>
</evidence>
<evidence type="ECO:0000256" key="11">
    <source>
        <dbReference type="SAM" id="SignalP"/>
    </source>
</evidence>
<dbReference type="Pfam" id="PF00057">
    <property type="entry name" value="Ldl_recept_a"/>
    <property type="match status" value="6"/>
</dbReference>
<feature type="disulfide bond" evidence="10">
    <location>
        <begin position="267"/>
        <end position="282"/>
    </location>
</feature>
<proteinExistence type="predicted"/>
<reference evidence="13" key="1">
    <citation type="submission" date="2023-01" db="EMBL/GenBank/DDBJ databases">
        <title>Key to firefly adult light organ development and bioluminescence: homeobox transcription factors regulate luciferase expression and transportation to peroxisome.</title>
        <authorList>
            <person name="Fu X."/>
        </authorList>
    </citation>
    <scope>NUCLEOTIDE SEQUENCE [LARGE SCALE GENOMIC DNA]</scope>
</reference>
<keyword evidence="4 11" id="KW-0732">Signal</keyword>
<evidence type="ECO:0000313" key="13">
    <source>
        <dbReference type="Proteomes" id="UP001353858"/>
    </source>
</evidence>